<dbReference type="FunFam" id="3.30.200.20:FF:000307">
    <property type="entry name" value="pollen receptor-like kinase 1"/>
    <property type="match status" value="1"/>
</dbReference>
<dbReference type="FunFam" id="3.80.10.10:FF:000731">
    <property type="entry name" value="Leucine-rich repeat receptor-like protein kinase"/>
    <property type="match status" value="1"/>
</dbReference>
<keyword evidence="19" id="KW-1185">Reference proteome</keyword>
<accession>A0AAQ3JXS0</accession>
<feature type="chain" id="PRO_5042817205" description="Protein kinase domain-containing protein" evidence="16">
    <location>
        <begin position="34"/>
        <end position="622"/>
    </location>
</feature>
<dbReference type="FunFam" id="1.10.510.10:FF:000095">
    <property type="entry name" value="protein STRUBBELIG-RECEPTOR FAMILY 8"/>
    <property type="match status" value="1"/>
</dbReference>
<feature type="domain" description="Protein kinase" evidence="17">
    <location>
        <begin position="332"/>
        <end position="603"/>
    </location>
</feature>
<comment type="similarity">
    <text evidence="12">Belongs to the protein kinase superfamily.</text>
</comment>
<keyword evidence="9 15" id="KW-1133">Transmembrane helix</keyword>
<feature type="signal peptide" evidence="16">
    <location>
        <begin position="1"/>
        <end position="33"/>
    </location>
</feature>
<dbReference type="EMBL" id="CP136891">
    <property type="protein sequence ID" value="WOK96731.1"/>
    <property type="molecule type" value="Genomic_DNA"/>
</dbReference>
<dbReference type="Gene3D" id="3.80.10.10">
    <property type="entry name" value="Ribonuclease Inhibitor"/>
    <property type="match status" value="2"/>
</dbReference>
<keyword evidence="3" id="KW-0433">Leucine-rich repeat</keyword>
<evidence type="ECO:0000256" key="5">
    <source>
        <dbReference type="ARBA" id="ARBA00022729"/>
    </source>
</evidence>
<dbReference type="Pfam" id="PF13855">
    <property type="entry name" value="LRR_8"/>
    <property type="match status" value="1"/>
</dbReference>
<dbReference type="InterPro" id="IPR001611">
    <property type="entry name" value="Leu-rich_rpt"/>
</dbReference>
<feature type="compositionally biased region" description="Polar residues" evidence="14">
    <location>
        <begin position="606"/>
        <end position="622"/>
    </location>
</feature>
<keyword evidence="11" id="KW-0675">Receptor</keyword>
<dbReference type="InterPro" id="IPR000719">
    <property type="entry name" value="Prot_kinase_dom"/>
</dbReference>
<dbReference type="InterPro" id="IPR032675">
    <property type="entry name" value="LRR_dom_sf"/>
</dbReference>
<dbReference type="AlphaFoldDB" id="A0AAQ3JXS0"/>
<feature type="region of interest" description="Disordered" evidence="14">
    <location>
        <begin position="602"/>
        <end position="622"/>
    </location>
</feature>
<evidence type="ECO:0000259" key="17">
    <source>
        <dbReference type="PROSITE" id="PS50011"/>
    </source>
</evidence>
<dbReference type="PROSITE" id="PS50011">
    <property type="entry name" value="PROTEIN_KINASE_DOM"/>
    <property type="match status" value="1"/>
</dbReference>
<organism evidence="18 19">
    <name type="scientific">Canna indica</name>
    <name type="common">Indian-shot</name>
    <dbReference type="NCBI Taxonomy" id="4628"/>
    <lineage>
        <taxon>Eukaryota</taxon>
        <taxon>Viridiplantae</taxon>
        <taxon>Streptophyta</taxon>
        <taxon>Embryophyta</taxon>
        <taxon>Tracheophyta</taxon>
        <taxon>Spermatophyta</taxon>
        <taxon>Magnoliopsida</taxon>
        <taxon>Liliopsida</taxon>
        <taxon>Zingiberales</taxon>
        <taxon>Cannaceae</taxon>
        <taxon>Canna</taxon>
    </lineage>
</organism>
<dbReference type="InterPro" id="IPR017441">
    <property type="entry name" value="Protein_kinase_ATP_BS"/>
</dbReference>
<evidence type="ECO:0000256" key="3">
    <source>
        <dbReference type="ARBA" id="ARBA00022614"/>
    </source>
</evidence>
<dbReference type="FunFam" id="3.80.10.10:FF:000129">
    <property type="entry name" value="Leucine-rich repeat receptor-like kinase"/>
    <property type="match status" value="1"/>
</dbReference>
<evidence type="ECO:0000256" key="9">
    <source>
        <dbReference type="ARBA" id="ARBA00022989"/>
    </source>
</evidence>
<evidence type="ECO:0000256" key="12">
    <source>
        <dbReference type="ARBA" id="ARBA00038349"/>
    </source>
</evidence>
<evidence type="ECO:0000256" key="16">
    <source>
        <dbReference type="SAM" id="SignalP"/>
    </source>
</evidence>
<keyword evidence="5 16" id="KW-0732">Signal</keyword>
<keyword evidence="2" id="KW-0597">Phosphoprotein</keyword>
<dbReference type="Gene3D" id="3.30.200.20">
    <property type="entry name" value="Phosphorylase Kinase, domain 1"/>
    <property type="match status" value="1"/>
</dbReference>
<evidence type="ECO:0000256" key="15">
    <source>
        <dbReference type="SAM" id="Phobius"/>
    </source>
</evidence>
<keyword evidence="7 13" id="KW-0547">Nucleotide-binding</keyword>
<name>A0AAQ3JXS0_9LILI</name>
<evidence type="ECO:0000256" key="11">
    <source>
        <dbReference type="ARBA" id="ARBA00023170"/>
    </source>
</evidence>
<feature type="transmembrane region" description="Helical" evidence="15">
    <location>
        <begin position="252"/>
        <end position="276"/>
    </location>
</feature>
<protein>
    <recommendedName>
        <fullName evidence="17">Protein kinase domain-containing protein</fullName>
    </recommendedName>
</protein>
<evidence type="ECO:0000256" key="13">
    <source>
        <dbReference type="PROSITE-ProRule" id="PRU10141"/>
    </source>
</evidence>
<keyword evidence="8 13" id="KW-0067">ATP-binding</keyword>
<dbReference type="PRINTS" id="PR00019">
    <property type="entry name" value="LEURICHRPT"/>
</dbReference>
<evidence type="ECO:0000256" key="14">
    <source>
        <dbReference type="SAM" id="MobiDB-lite"/>
    </source>
</evidence>
<evidence type="ECO:0000313" key="19">
    <source>
        <dbReference type="Proteomes" id="UP001327560"/>
    </source>
</evidence>
<comment type="subcellular location">
    <subcellularLocation>
        <location evidence="1">Cell membrane</location>
        <topology evidence="1">Single-pass membrane protein</topology>
    </subcellularLocation>
</comment>
<dbReference type="SUPFAM" id="SSF56112">
    <property type="entry name" value="Protein kinase-like (PK-like)"/>
    <property type="match status" value="1"/>
</dbReference>
<dbReference type="Proteomes" id="UP001327560">
    <property type="component" value="Chromosome 2"/>
</dbReference>
<dbReference type="InterPro" id="IPR001245">
    <property type="entry name" value="Ser-Thr/Tyr_kinase_cat_dom"/>
</dbReference>
<evidence type="ECO:0000256" key="8">
    <source>
        <dbReference type="ARBA" id="ARBA00022840"/>
    </source>
</evidence>
<dbReference type="PANTHER" id="PTHR48010">
    <property type="entry name" value="OS05G0588300 PROTEIN"/>
    <property type="match status" value="1"/>
</dbReference>
<reference evidence="18 19" key="1">
    <citation type="submission" date="2023-10" db="EMBL/GenBank/DDBJ databases">
        <title>Chromosome-scale genome assembly provides insights into flower coloration mechanisms of Canna indica.</title>
        <authorList>
            <person name="Li C."/>
        </authorList>
    </citation>
    <scope>NUCLEOTIDE SEQUENCE [LARGE SCALE GENOMIC DNA]</scope>
    <source>
        <tissue evidence="18">Flower</tissue>
    </source>
</reference>
<dbReference type="InterPro" id="IPR011009">
    <property type="entry name" value="Kinase-like_dom_sf"/>
</dbReference>
<dbReference type="GO" id="GO:0005524">
    <property type="term" value="F:ATP binding"/>
    <property type="evidence" value="ECO:0007669"/>
    <property type="project" value="UniProtKB-UniRule"/>
</dbReference>
<dbReference type="InterPro" id="IPR050994">
    <property type="entry name" value="At_inactive_RLKs"/>
</dbReference>
<sequence length="622" mass="68462">MFFDYSPSMNQTMASISLPLIFLVLLIPPFATSDLKADEEALLAFARKVPHHRKLNWTSQSPCSSWFGVRCTPDKTRVLTLRLPSIGLLGSIPAATLGKLNALEVLSLHSNRLILDLPADILSIPSLHYLYLQNNNLSGDIPRSLSSNLTFLDLSYNSITGEIPMTIQNLTKLTSLFLQNNCLSGSIPDIRLPKLKHLNLSYNNLSGCIPRSLWKFPIDAFLGNPFLCGTPQSRCIEIPPCPAPGSERSRPVLPVVTIAIVAGVLALIILVSVCLFKRKHREDSKESRGMGTLGGGSGRPEECSSGVLEAEKNKLVSFDGCSYNFDLEDLLKASAKALGKGSHGSTYKAVLEDGTTVVVKRLKGVVIGKREFQRHMEMIGRVRQHPNVVPLGAYYYSKEEKLLIYDYAPSGNLFSLLHGNTGGGKPLDWKSRVKISLGVARGIAHIHAEGVGRFIHGNVESNNILLSQELHASVSDYGLVPLMNFATTPSTIVIGYHAPEVIETRKYTHKSDVYSFGVLLLEMLTGKAPLQSPERGVDMDLPHWVQSVVQEEWTSEVFDDNLMRNRHMEKEMVQLLKIAMACAARGPDQRPDMEEVIGMIEGVQYDSDNSSPTENSEGLETS</sequence>
<keyword evidence="6" id="KW-0677">Repeat</keyword>
<proteinExistence type="inferred from homology"/>
<dbReference type="InterPro" id="IPR013210">
    <property type="entry name" value="LRR_N_plant-typ"/>
</dbReference>
<evidence type="ECO:0000256" key="1">
    <source>
        <dbReference type="ARBA" id="ARBA00004162"/>
    </source>
</evidence>
<dbReference type="Pfam" id="PF00560">
    <property type="entry name" value="LRR_1"/>
    <property type="match status" value="1"/>
</dbReference>
<keyword evidence="4 15" id="KW-0812">Transmembrane</keyword>
<evidence type="ECO:0000256" key="4">
    <source>
        <dbReference type="ARBA" id="ARBA00022692"/>
    </source>
</evidence>
<dbReference type="GO" id="GO:0004672">
    <property type="term" value="F:protein kinase activity"/>
    <property type="evidence" value="ECO:0007669"/>
    <property type="project" value="InterPro"/>
</dbReference>
<evidence type="ECO:0000256" key="7">
    <source>
        <dbReference type="ARBA" id="ARBA00022741"/>
    </source>
</evidence>
<evidence type="ECO:0000256" key="10">
    <source>
        <dbReference type="ARBA" id="ARBA00023136"/>
    </source>
</evidence>
<dbReference type="Pfam" id="PF07714">
    <property type="entry name" value="PK_Tyr_Ser-Thr"/>
    <property type="match status" value="1"/>
</dbReference>
<feature type="binding site" evidence="13">
    <location>
        <position position="369"/>
    </location>
    <ligand>
        <name>ATP</name>
        <dbReference type="ChEBI" id="CHEBI:30616"/>
    </ligand>
</feature>
<dbReference type="PROSITE" id="PS00107">
    <property type="entry name" value="PROTEIN_KINASE_ATP"/>
    <property type="match status" value="1"/>
</dbReference>
<gene>
    <name evidence="18" type="ORF">Cni_G05438</name>
</gene>
<dbReference type="PANTHER" id="PTHR48010:SF59">
    <property type="entry name" value="PROTEIN KINASE DOMAIN-CONTAINING PROTEIN"/>
    <property type="match status" value="1"/>
</dbReference>
<dbReference type="SUPFAM" id="SSF52058">
    <property type="entry name" value="L domain-like"/>
    <property type="match status" value="1"/>
</dbReference>
<dbReference type="GO" id="GO:0005886">
    <property type="term" value="C:plasma membrane"/>
    <property type="evidence" value="ECO:0007669"/>
    <property type="project" value="UniProtKB-SubCell"/>
</dbReference>
<dbReference type="Gene3D" id="1.10.510.10">
    <property type="entry name" value="Transferase(Phosphotransferase) domain 1"/>
    <property type="match status" value="1"/>
</dbReference>
<evidence type="ECO:0000313" key="18">
    <source>
        <dbReference type="EMBL" id="WOK96731.1"/>
    </source>
</evidence>
<evidence type="ECO:0000256" key="2">
    <source>
        <dbReference type="ARBA" id="ARBA00022553"/>
    </source>
</evidence>
<keyword evidence="10 15" id="KW-0472">Membrane</keyword>
<dbReference type="CDD" id="cd14066">
    <property type="entry name" value="STKc_IRAK"/>
    <property type="match status" value="1"/>
</dbReference>
<evidence type="ECO:0000256" key="6">
    <source>
        <dbReference type="ARBA" id="ARBA00022737"/>
    </source>
</evidence>
<dbReference type="Pfam" id="PF08263">
    <property type="entry name" value="LRRNT_2"/>
    <property type="match status" value="1"/>
</dbReference>